<dbReference type="OrthoDB" id="640249at2759"/>
<dbReference type="InterPro" id="IPR038765">
    <property type="entry name" value="Papain-like_cys_pep_sf"/>
</dbReference>
<dbReference type="CDD" id="cd02619">
    <property type="entry name" value="Peptidase_C1"/>
    <property type="match status" value="1"/>
</dbReference>
<name>A0A1L9RI83_ASPWE</name>
<accession>A0A1L9RI83</accession>
<dbReference type="GeneID" id="63755256"/>
<protein>
    <recommendedName>
        <fullName evidence="1">Peptidase C1A papain C-terminal domain-containing protein</fullName>
    </recommendedName>
</protein>
<keyword evidence="3" id="KW-1185">Reference proteome</keyword>
<evidence type="ECO:0000313" key="2">
    <source>
        <dbReference type="EMBL" id="OJJ34625.1"/>
    </source>
</evidence>
<dbReference type="AlphaFoldDB" id="A0A1L9RI83"/>
<proteinExistence type="predicted"/>
<evidence type="ECO:0000313" key="3">
    <source>
        <dbReference type="Proteomes" id="UP000184383"/>
    </source>
</evidence>
<dbReference type="GO" id="GO:0006508">
    <property type="term" value="P:proteolysis"/>
    <property type="evidence" value="ECO:0007669"/>
    <property type="project" value="InterPro"/>
</dbReference>
<dbReference type="RefSeq" id="XP_040688301.1">
    <property type="nucleotide sequence ID" value="XM_040839408.1"/>
</dbReference>
<dbReference type="Gene3D" id="3.90.70.10">
    <property type="entry name" value="Cysteine proteinases"/>
    <property type="match status" value="1"/>
</dbReference>
<dbReference type="SUPFAM" id="SSF54001">
    <property type="entry name" value="Cysteine proteinases"/>
    <property type="match status" value="1"/>
</dbReference>
<dbReference type="GO" id="GO:0008234">
    <property type="term" value="F:cysteine-type peptidase activity"/>
    <property type="evidence" value="ECO:0007669"/>
    <property type="project" value="InterPro"/>
</dbReference>
<dbReference type="EMBL" id="KV878212">
    <property type="protein sequence ID" value="OJJ34625.1"/>
    <property type="molecule type" value="Genomic_DNA"/>
</dbReference>
<dbReference type="Proteomes" id="UP000184383">
    <property type="component" value="Unassembled WGS sequence"/>
</dbReference>
<dbReference type="VEuPathDB" id="FungiDB:ASPWEDRAFT_739311"/>
<evidence type="ECO:0000259" key="1">
    <source>
        <dbReference type="Pfam" id="PF00112"/>
    </source>
</evidence>
<reference evidence="3" key="1">
    <citation type="journal article" date="2017" name="Genome Biol.">
        <title>Comparative genomics reveals high biological diversity and specific adaptations in the industrially and medically important fungal genus Aspergillus.</title>
        <authorList>
            <person name="de Vries R.P."/>
            <person name="Riley R."/>
            <person name="Wiebenga A."/>
            <person name="Aguilar-Osorio G."/>
            <person name="Amillis S."/>
            <person name="Uchima C.A."/>
            <person name="Anderluh G."/>
            <person name="Asadollahi M."/>
            <person name="Askin M."/>
            <person name="Barry K."/>
            <person name="Battaglia E."/>
            <person name="Bayram O."/>
            <person name="Benocci T."/>
            <person name="Braus-Stromeyer S.A."/>
            <person name="Caldana C."/>
            <person name="Canovas D."/>
            <person name="Cerqueira G.C."/>
            <person name="Chen F."/>
            <person name="Chen W."/>
            <person name="Choi C."/>
            <person name="Clum A."/>
            <person name="Dos Santos R.A."/>
            <person name="Damasio A.R."/>
            <person name="Diallinas G."/>
            <person name="Emri T."/>
            <person name="Fekete E."/>
            <person name="Flipphi M."/>
            <person name="Freyberg S."/>
            <person name="Gallo A."/>
            <person name="Gournas C."/>
            <person name="Habgood R."/>
            <person name="Hainaut M."/>
            <person name="Harispe M.L."/>
            <person name="Henrissat B."/>
            <person name="Hilden K.S."/>
            <person name="Hope R."/>
            <person name="Hossain A."/>
            <person name="Karabika E."/>
            <person name="Karaffa L."/>
            <person name="Karanyi Z."/>
            <person name="Krasevec N."/>
            <person name="Kuo A."/>
            <person name="Kusch H."/>
            <person name="LaButti K."/>
            <person name="Lagendijk E.L."/>
            <person name="Lapidus A."/>
            <person name="Levasseur A."/>
            <person name="Lindquist E."/>
            <person name="Lipzen A."/>
            <person name="Logrieco A.F."/>
            <person name="MacCabe A."/>
            <person name="Maekelae M.R."/>
            <person name="Malavazi I."/>
            <person name="Melin P."/>
            <person name="Meyer V."/>
            <person name="Mielnichuk N."/>
            <person name="Miskei M."/>
            <person name="Molnar A.P."/>
            <person name="Mule G."/>
            <person name="Ngan C.Y."/>
            <person name="Orejas M."/>
            <person name="Orosz E."/>
            <person name="Ouedraogo J.P."/>
            <person name="Overkamp K.M."/>
            <person name="Park H.-S."/>
            <person name="Perrone G."/>
            <person name="Piumi F."/>
            <person name="Punt P.J."/>
            <person name="Ram A.F."/>
            <person name="Ramon A."/>
            <person name="Rauscher S."/>
            <person name="Record E."/>
            <person name="Riano-Pachon D.M."/>
            <person name="Robert V."/>
            <person name="Roehrig J."/>
            <person name="Ruller R."/>
            <person name="Salamov A."/>
            <person name="Salih N.S."/>
            <person name="Samson R.A."/>
            <person name="Sandor E."/>
            <person name="Sanguinetti M."/>
            <person name="Schuetze T."/>
            <person name="Sepcic K."/>
            <person name="Shelest E."/>
            <person name="Sherlock G."/>
            <person name="Sophianopoulou V."/>
            <person name="Squina F.M."/>
            <person name="Sun H."/>
            <person name="Susca A."/>
            <person name="Todd R.B."/>
            <person name="Tsang A."/>
            <person name="Unkles S.E."/>
            <person name="van de Wiele N."/>
            <person name="van Rossen-Uffink D."/>
            <person name="Oliveira J.V."/>
            <person name="Vesth T.C."/>
            <person name="Visser J."/>
            <person name="Yu J.-H."/>
            <person name="Zhou M."/>
            <person name="Andersen M.R."/>
            <person name="Archer D.B."/>
            <person name="Baker S.E."/>
            <person name="Benoit I."/>
            <person name="Brakhage A.A."/>
            <person name="Braus G.H."/>
            <person name="Fischer R."/>
            <person name="Frisvad J.C."/>
            <person name="Goldman G.H."/>
            <person name="Houbraken J."/>
            <person name="Oakley B."/>
            <person name="Pocsi I."/>
            <person name="Scazzocchio C."/>
            <person name="Seiboth B."/>
            <person name="vanKuyk P.A."/>
            <person name="Wortman J."/>
            <person name="Dyer P.S."/>
            <person name="Grigoriev I.V."/>
        </authorList>
    </citation>
    <scope>NUCLEOTIDE SEQUENCE [LARGE SCALE GENOMIC DNA]</scope>
    <source>
        <strain evidence="3">DTO 134E9</strain>
    </source>
</reference>
<organism evidence="2 3">
    <name type="scientific">Aspergillus wentii DTO 134E9</name>
    <dbReference type="NCBI Taxonomy" id="1073089"/>
    <lineage>
        <taxon>Eukaryota</taxon>
        <taxon>Fungi</taxon>
        <taxon>Dikarya</taxon>
        <taxon>Ascomycota</taxon>
        <taxon>Pezizomycotina</taxon>
        <taxon>Eurotiomycetes</taxon>
        <taxon>Eurotiomycetidae</taxon>
        <taxon>Eurotiales</taxon>
        <taxon>Aspergillaceae</taxon>
        <taxon>Aspergillus</taxon>
        <taxon>Aspergillus subgen. Cremei</taxon>
    </lineage>
</organism>
<feature type="domain" description="Peptidase C1A papain C-terminal" evidence="1">
    <location>
        <begin position="58"/>
        <end position="262"/>
    </location>
</feature>
<dbReference type="Pfam" id="PF00112">
    <property type="entry name" value="Peptidase_C1"/>
    <property type="match status" value="1"/>
</dbReference>
<gene>
    <name evidence="2" type="ORF">ASPWEDRAFT_739311</name>
</gene>
<dbReference type="InterPro" id="IPR000668">
    <property type="entry name" value="Peptidase_C1A_C"/>
</dbReference>
<sequence>MAQPQDAVAYGALPVEQESQGYGAQPVDRKAYEFLPSVQLAPGAAKTLSPSADISYLMTPVKTQNGLKSCVAFGVVAILESLEYGKLNPLQEQSETFSWSRTKRLEGRDPRDNAGVVTSNALTIAQVDGNCWEKLCDYKKAPFAEPSEAAVKSAQNMKAQKPITVQSLETIKGMIDDENNPHPVLLQFKIVGTESQQASYIRGDTEKDGYIKMPDPNWTRTDGHCVAVVGYDDNNRHGNLQGYLKLKNSWGIDKGDHGYYFMPYDFFHKYSEGIWYIPGQEFDLGQDQVKSAAPSSSYGLDPNKFIICPGQSH</sequence>
<dbReference type="STRING" id="1073089.A0A1L9RI83"/>